<sequence length="113" mass="13042">SLTNDTDFQILLTPGQVQLLNRKVQNFEHNKELRDFMIIGFNPNQYIDDLNQIPSQDQQEYNNELDQYQMQRNDEHDSNDDVFGEADLIELQVRGRRGSTSTTGGNSMFAGMI</sequence>
<evidence type="ECO:0000313" key="2">
    <source>
        <dbReference type="Proteomes" id="UP000324800"/>
    </source>
</evidence>
<evidence type="ECO:0000313" key="1">
    <source>
        <dbReference type="EMBL" id="KAA6313955.1"/>
    </source>
</evidence>
<dbReference type="Proteomes" id="UP000324800">
    <property type="component" value="Unassembled WGS sequence"/>
</dbReference>
<name>A0A5J4PWT3_9EUKA</name>
<protein>
    <submittedName>
        <fullName evidence="1">Uncharacterized protein</fullName>
    </submittedName>
</protein>
<proteinExistence type="predicted"/>
<accession>A0A5J4PWT3</accession>
<feature type="non-terminal residue" evidence="1">
    <location>
        <position position="1"/>
    </location>
</feature>
<organism evidence="1 2">
    <name type="scientific">Streblomastix strix</name>
    <dbReference type="NCBI Taxonomy" id="222440"/>
    <lineage>
        <taxon>Eukaryota</taxon>
        <taxon>Metamonada</taxon>
        <taxon>Preaxostyla</taxon>
        <taxon>Oxymonadida</taxon>
        <taxon>Streblomastigidae</taxon>
        <taxon>Streblomastix</taxon>
    </lineage>
</organism>
<dbReference type="EMBL" id="SNRW01048080">
    <property type="protein sequence ID" value="KAA6313955.1"/>
    <property type="molecule type" value="Genomic_DNA"/>
</dbReference>
<dbReference type="AlphaFoldDB" id="A0A5J4PWT3"/>
<gene>
    <name evidence="1" type="ORF">EZS28_055664</name>
</gene>
<reference evidence="1 2" key="1">
    <citation type="submission" date="2019-03" db="EMBL/GenBank/DDBJ databases">
        <title>Single cell metagenomics reveals metabolic interactions within the superorganism composed of flagellate Streblomastix strix and complex community of Bacteroidetes bacteria on its surface.</title>
        <authorList>
            <person name="Treitli S.C."/>
            <person name="Kolisko M."/>
            <person name="Husnik F."/>
            <person name="Keeling P."/>
            <person name="Hampl V."/>
        </authorList>
    </citation>
    <scope>NUCLEOTIDE SEQUENCE [LARGE SCALE GENOMIC DNA]</scope>
    <source>
        <strain evidence="1">ST1C</strain>
    </source>
</reference>
<comment type="caution">
    <text evidence="1">The sequence shown here is derived from an EMBL/GenBank/DDBJ whole genome shotgun (WGS) entry which is preliminary data.</text>
</comment>